<evidence type="ECO:0000313" key="1">
    <source>
        <dbReference type="EMBL" id="KAF7803133.1"/>
    </source>
</evidence>
<keyword evidence="2" id="KW-1185">Reference proteome</keyword>
<dbReference type="Proteomes" id="UP000634136">
    <property type="component" value="Unassembled WGS sequence"/>
</dbReference>
<name>A0A834VYU2_9FABA</name>
<reference evidence="1" key="1">
    <citation type="submission" date="2020-09" db="EMBL/GenBank/DDBJ databases">
        <title>Genome-Enabled Discovery of Anthraquinone Biosynthesis in Senna tora.</title>
        <authorList>
            <person name="Kang S.-H."/>
            <person name="Pandey R.P."/>
            <person name="Lee C.-M."/>
            <person name="Sim J.-S."/>
            <person name="Jeong J.-T."/>
            <person name="Choi B.-S."/>
            <person name="Jung M."/>
            <person name="Ginzburg D."/>
            <person name="Zhao K."/>
            <person name="Won S.Y."/>
            <person name="Oh T.-J."/>
            <person name="Yu Y."/>
            <person name="Kim N.-H."/>
            <person name="Lee O.R."/>
            <person name="Lee T.-H."/>
            <person name="Bashyal P."/>
            <person name="Kim T.-S."/>
            <person name="Lee W.-H."/>
            <person name="Kawkins C."/>
            <person name="Kim C.-K."/>
            <person name="Kim J.S."/>
            <person name="Ahn B.O."/>
            <person name="Rhee S.Y."/>
            <person name="Sohng J.K."/>
        </authorList>
    </citation>
    <scope>NUCLEOTIDE SEQUENCE</scope>
    <source>
        <tissue evidence="1">Leaf</tissue>
    </source>
</reference>
<sequence>MEGIKTVDFATAAGSAQWLTSDGPSSCCSWRFLSSS</sequence>
<dbReference type="AlphaFoldDB" id="A0A834VYU2"/>
<gene>
    <name evidence="1" type="ORF">G2W53_042244</name>
</gene>
<evidence type="ECO:0000313" key="2">
    <source>
        <dbReference type="Proteomes" id="UP000634136"/>
    </source>
</evidence>
<protein>
    <submittedName>
        <fullName evidence="1">Uncharacterized protein</fullName>
    </submittedName>
</protein>
<comment type="caution">
    <text evidence="1">The sequence shown here is derived from an EMBL/GenBank/DDBJ whole genome shotgun (WGS) entry which is preliminary data.</text>
</comment>
<accession>A0A834VYU2</accession>
<organism evidence="1 2">
    <name type="scientific">Senna tora</name>
    <dbReference type="NCBI Taxonomy" id="362788"/>
    <lineage>
        <taxon>Eukaryota</taxon>
        <taxon>Viridiplantae</taxon>
        <taxon>Streptophyta</taxon>
        <taxon>Embryophyta</taxon>
        <taxon>Tracheophyta</taxon>
        <taxon>Spermatophyta</taxon>
        <taxon>Magnoliopsida</taxon>
        <taxon>eudicotyledons</taxon>
        <taxon>Gunneridae</taxon>
        <taxon>Pentapetalae</taxon>
        <taxon>rosids</taxon>
        <taxon>fabids</taxon>
        <taxon>Fabales</taxon>
        <taxon>Fabaceae</taxon>
        <taxon>Caesalpinioideae</taxon>
        <taxon>Cassia clade</taxon>
        <taxon>Senna</taxon>
    </lineage>
</organism>
<proteinExistence type="predicted"/>
<dbReference type="EMBL" id="JAAIUW010000013">
    <property type="protein sequence ID" value="KAF7803133.1"/>
    <property type="molecule type" value="Genomic_DNA"/>
</dbReference>